<protein>
    <submittedName>
        <fullName evidence="2">Uncharacterized protein</fullName>
    </submittedName>
</protein>
<dbReference type="GeneID" id="64600529"/>
<gene>
    <name evidence="2" type="ORF">HD556DRAFT_1444335</name>
</gene>
<evidence type="ECO:0000313" key="3">
    <source>
        <dbReference type="Proteomes" id="UP000719766"/>
    </source>
</evidence>
<sequence length="294" mass="32770">MLHLNLALSCSDEPEPKVSSGRNRNMSEVSELHIPQIASLPLQQVEHPQLGDISPSPAPSRYSSSPPSSPPSFGSSAVPASAATSSSNNISDAEDDNFPWTPHSKQSGGPLYPVNSCGSARAGVGSPTPNRSPQIDSTDAFYPHPMITSFEDQHYFDRFLGRPVNDEHSLEDISQKIQDIYFSHIERLSAHSVRCAVHYKEAVRERKRMRWYTARWEVAEIQRLHTLVRSLCDESETEFIMADRESRWLLDVLVKRQTPPTLATHAQYASATCDNDKKSLRLADAELALFANRS</sequence>
<evidence type="ECO:0000313" key="2">
    <source>
        <dbReference type="EMBL" id="KAG1792658.1"/>
    </source>
</evidence>
<evidence type="ECO:0000256" key="1">
    <source>
        <dbReference type="SAM" id="MobiDB-lite"/>
    </source>
</evidence>
<comment type="caution">
    <text evidence="2">The sequence shown here is derived from an EMBL/GenBank/DDBJ whole genome shotgun (WGS) entry which is preliminary data.</text>
</comment>
<feature type="region of interest" description="Disordered" evidence="1">
    <location>
        <begin position="1"/>
        <end position="140"/>
    </location>
</feature>
<reference evidence="2" key="1">
    <citation type="journal article" date="2020" name="New Phytol.">
        <title>Comparative genomics reveals dynamic genome evolution in host specialist ectomycorrhizal fungi.</title>
        <authorList>
            <person name="Lofgren L.A."/>
            <person name="Nguyen N.H."/>
            <person name="Vilgalys R."/>
            <person name="Ruytinx J."/>
            <person name="Liao H.L."/>
            <person name="Branco S."/>
            <person name="Kuo A."/>
            <person name="LaButti K."/>
            <person name="Lipzen A."/>
            <person name="Andreopoulos W."/>
            <person name="Pangilinan J."/>
            <person name="Riley R."/>
            <person name="Hundley H."/>
            <person name="Na H."/>
            <person name="Barry K."/>
            <person name="Grigoriev I.V."/>
            <person name="Stajich J.E."/>
            <person name="Kennedy P.G."/>
        </authorList>
    </citation>
    <scope>NUCLEOTIDE SEQUENCE</scope>
    <source>
        <strain evidence="2">S12</strain>
    </source>
</reference>
<dbReference type="OrthoDB" id="2666994at2759"/>
<keyword evidence="3" id="KW-1185">Reference proteome</keyword>
<organism evidence="2 3">
    <name type="scientific">Suillus plorans</name>
    <dbReference type="NCBI Taxonomy" id="116603"/>
    <lineage>
        <taxon>Eukaryota</taxon>
        <taxon>Fungi</taxon>
        <taxon>Dikarya</taxon>
        <taxon>Basidiomycota</taxon>
        <taxon>Agaricomycotina</taxon>
        <taxon>Agaricomycetes</taxon>
        <taxon>Agaricomycetidae</taxon>
        <taxon>Boletales</taxon>
        <taxon>Suillineae</taxon>
        <taxon>Suillaceae</taxon>
        <taxon>Suillus</taxon>
    </lineage>
</organism>
<dbReference type="Proteomes" id="UP000719766">
    <property type="component" value="Unassembled WGS sequence"/>
</dbReference>
<feature type="compositionally biased region" description="Low complexity" evidence="1">
    <location>
        <begin position="59"/>
        <end position="91"/>
    </location>
</feature>
<name>A0A9P7AN52_9AGAM</name>
<dbReference type="AlphaFoldDB" id="A0A9P7AN52"/>
<accession>A0A9P7AN52</accession>
<feature type="compositionally biased region" description="Polar residues" evidence="1">
    <location>
        <begin position="127"/>
        <end position="137"/>
    </location>
</feature>
<proteinExistence type="predicted"/>
<dbReference type="EMBL" id="JABBWE010000035">
    <property type="protein sequence ID" value="KAG1792658.1"/>
    <property type="molecule type" value="Genomic_DNA"/>
</dbReference>
<dbReference type="RefSeq" id="XP_041159237.1">
    <property type="nucleotide sequence ID" value="XM_041306765.1"/>
</dbReference>